<evidence type="ECO:0000256" key="4">
    <source>
        <dbReference type="ARBA" id="ARBA00023027"/>
    </source>
</evidence>
<dbReference type="CDD" id="cd08194">
    <property type="entry name" value="Fe-ADH-like"/>
    <property type="match status" value="1"/>
</dbReference>
<evidence type="ECO:0000313" key="7">
    <source>
        <dbReference type="EMBL" id="RKG37542.1"/>
    </source>
</evidence>
<dbReference type="GO" id="GO:0004022">
    <property type="term" value="F:alcohol dehydrogenase (NAD+) activity"/>
    <property type="evidence" value="ECO:0007669"/>
    <property type="project" value="TreeGrafter"/>
</dbReference>
<dbReference type="PANTHER" id="PTHR11496:SF102">
    <property type="entry name" value="ALCOHOL DEHYDROGENASE 4"/>
    <property type="match status" value="1"/>
</dbReference>
<evidence type="ECO:0000259" key="6">
    <source>
        <dbReference type="Pfam" id="PF25137"/>
    </source>
</evidence>
<dbReference type="PANTHER" id="PTHR11496">
    <property type="entry name" value="ALCOHOL DEHYDROGENASE"/>
    <property type="match status" value="1"/>
</dbReference>
<dbReference type="RefSeq" id="WP_120384232.1">
    <property type="nucleotide sequence ID" value="NZ_RAXT01000019.1"/>
</dbReference>
<evidence type="ECO:0000313" key="8">
    <source>
        <dbReference type="Proteomes" id="UP000280405"/>
    </source>
</evidence>
<organism evidence="7 8">
    <name type="scientific">Acinetobacter rongchengensis</name>
    <dbReference type="NCBI Taxonomy" id="2419601"/>
    <lineage>
        <taxon>Bacteria</taxon>
        <taxon>Pseudomonadati</taxon>
        <taxon>Pseudomonadota</taxon>
        <taxon>Gammaproteobacteria</taxon>
        <taxon>Moraxellales</taxon>
        <taxon>Moraxellaceae</taxon>
        <taxon>Acinetobacter</taxon>
    </lineage>
</organism>
<reference evidence="7 8" key="1">
    <citation type="submission" date="2018-09" db="EMBL/GenBank/DDBJ databases">
        <title>The draft genome of Acinetobacter spp. strains.</title>
        <authorList>
            <person name="Qin J."/>
            <person name="Feng Y."/>
            <person name="Zong Z."/>
        </authorList>
    </citation>
    <scope>NUCLEOTIDE SEQUENCE [LARGE SCALE GENOMIC DNA]</scope>
    <source>
        <strain evidence="7 8">WCHAc060115</strain>
    </source>
</reference>
<keyword evidence="3" id="KW-0560">Oxidoreductase</keyword>
<dbReference type="EMBL" id="RAXT01000019">
    <property type="protein sequence ID" value="RKG37542.1"/>
    <property type="molecule type" value="Genomic_DNA"/>
</dbReference>
<dbReference type="OrthoDB" id="9815791at2"/>
<keyword evidence="4" id="KW-0520">NAD</keyword>
<sequence length="385" mass="41441">MSHSINLPRIMEIGKNSRSKLPDILKSLGAKNPLIITDKMMVSLGYIEKIQQLLKEAEIYADYFDETIPEPTSGSIAAGVQHVKSHHYDAIIAVGGGSPIDSAKAISILGKFGGEIRDYKFPRQVNETGLPIIAIPTTAGTGSECTRFTIITDDQTSEKMLCAGLGFLPVAAIIDYELTMSLPARTTADTGIDALTHAIEAYVSKKANAYSDAQAIAAMKLIGPNLQTVYHQPDNEIAREKMMLGSTLAGIAFSNASVALVHGMSRPIGAFFHVPHGLSNAMLLPMITSYSIQAAPERYADCAKAIGVANQDDELEIANQKLVQALIHINTDLQVPTLAEFGVSKQTFDDLVQTMAEQALASGSPLNNPRVPSIAEMVSLYQQLW</sequence>
<accession>A0A3A8ERM7</accession>
<proteinExistence type="inferred from homology"/>
<dbReference type="Gene3D" id="3.40.50.1970">
    <property type="match status" value="1"/>
</dbReference>
<dbReference type="SUPFAM" id="SSF56796">
    <property type="entry name" value="Dehydroquinate synthase-like"/>
    <property type="match status" value="1"/>
</dbReference>
<dbReference type="AlphaFoldDB" id="A0A3A8ERM7"/>
<comment type="caution">
    <text evidence="7">The sequence shown here is derived from an EMBL/GenBank/DDBJ whole genome shotgun (WGS) entry which is preliminary data.</text>
</comment>
<comment type="similarity">
    <text evidence="2">Belongs to the iron-containing alcohol dehydrogenase family.</text>
</comment>
<dbReference type="FunFam" id="1.20.1090.10:FF:000001">
    <property type="entry name" value="Aldehyde-alcohol dehydrogenase"/>
    <property type="match status" value="1"/>
</dbReference>
<dbReference type="Gene3D" id="1.20.1090.10">
    <property type="entry name" value="Dehydroquinate synthase-like - alpha domain"/>
    <property type="match status" value="1"/>
</dbReference>
<feature type="domain" description="Fe-containing alcohol dehydrogenase-like C-terminal" evidence="6">
    <location>
        <begin position="187"/>
        <end position="384"/>
    </location>
</feature>
<dbReference type="Pfam" id="PF25137">
    <property type="entry name" value="ADH_Fe_C"/>
    <property type="match status" value="1"/>
</dbReference>
<evidence type="ECO:0000256" key="1">
    <source>
        <dbReference type="ARBA" id="ARBA00001962"/>
    </source>
</evidence>
<evidence type="ECO:0000256" key="2">
    <source>
        <dbReference type="ARBA" id="ARBA00007358"/>
    </source>
</evidence>
<name>A0A3A8ERM7_9GAMM</name>
<dbReference type="InterPro" id="IPR018211">
    <property type="entry name" value="ADH_Fe_CS"/>
</dbReference>
<dbReference type="PROSITE" id="PS00913">
    <property type="entry name" value="ADH_IRON_1"/>
    <property type="match status" value="1"/>
</dbReference>
<feature type="domain" description="Alcohol dehydrogenase iron-type/glycerol dehydrogenase GldA" evidence="5">
    <location>
        <begin position="8"/>
        <end position="175"/>
    </location>
</feature>
<comment type="cofactor">
    <cofactor evidence="1">
        <name>Fe cation</name>
        <dbReference type="ChEBI" id="CHEBI:24875"/>
    </cofactor>
</comment>
<gene>
    <name evidence="7" type="ORF">D7V20_10450</name>
</gene>
<dbReference type="GO" id="GO:0046872">
    <property type="term" value="F:metal ion binding"/>
    <property type="evidence" value="ECO:0007669"/>
    <property type="project" value="InterPro"/>
</dbReference>
<dbReference type="Proteomes" id="UP000280405">
    <property type="component" value="Unassembled WGS sequence"/>
</dbReference>
<keyword evidence="8" id="KW-1185">Reference proteome</keyword>
<dbReference type="InterPro" id="IPR039697">
    <property type="entry name" value="Alcohol_dehydrogenase_Fe"/>
</dbReference>
<evidence type="ECO:0000259" key="5">
    <source>
        <dbReference type="Pfam" id="PF00465"/>
    </source>
</evidence>
<evidence type="ECO:0000256" key="3">
    <source>
        <dbReference type="ARBA" id="ARBA00023002"/>
    </source>
</evidence>
<dbReference type="InterPro" id="IPR056798">
    <property type="entry name" value="ADH_Fe_C"/>
</dbReference>
<dbReference type="FunFam" id="3.40.50.1970:FF:000003">
    <property type="entry name" value="Alcohol dehydrogenase, iron-containing"/>
    <property type="match status" value="1"/>
</dbReference>
<protein>
    <submittedName>
        <fullName evidence="7">Iron-containing alcohol dehydrogenase</fullName>
    </submittedName>
</protein>
<dbReference type="InterPro" id="IPR001670">
    <property type="entry name" value="ADH_Fe/GldA"/>
</dbReference>
<dbReference type="Pfam" id="PF00465">
    <property type="entry name" value="Fe-ADH"/>
    <property type="match status" value="1"/>
</dbReference>